<comment type="caution">
    <text evidence="1">The sequence shown here is derived from an EMBL/GenBank/DDBJ whole genome shotgun (WGS) entry which is preliminary data.</text>
</comment>
<gene>
    <name evidence="1" type="ORF">LQ567_19725</name>
</gene>
<evidence type="ECO:0000313" key="1">
    <source>
        <dbReference type="EMBL" id="MCD2425024.1"/>
    </source>
</evidence>
<accession>A0ABS8PVD3</accession>
<organism evidence="1 2">
    <name type="scientific">Niabella pedocola</name>
    <dbReference type="NCBI Taxonomy" id="1752077"/>
    <lineage>
        <taxon>Bacteria</taxon>
        <taxon>Pseudomonadati</taxon>
        <taxon>Bacteroidota</taxon>
        <taxon>Chitinophagia</taxon>
        <taxon>Chitinophagales</taxon>
        <taxon>Chitinophagaceae</taxon>
        <taxon>Niabella</taxon>
    </lineage>
</organism>
<name>A0ABS8PVD3_9BACT</name>
<proteinExistence type="predicted"/>
<reference evidence="1 2" key="1">
    <citation type="submission" date="2021-11" db="EMBL/GenBank/DDBJ databases">
        <title>Genomic of Niabella pedocola.</title>
        <authorList>
            <person name="Wu T."/>
        </authorList>
    </citation>
    <scope>NUCLEOTIDE SEQUENCE [LARGE SCALE GENOMIC DNA]</scope>
    <source>
        <strain evidence="1 2">JCM 31011</strain>
    </source>
</reference>
<dbReference type="Proteomes" id="UP001199816">
    <property type="component" value="Unassembled WGS sequence"/>
</dbReference>
<keyword evidence="2" id="KW-1185">Reference proteome</keyword>
<dbReference type="RefSeq" id="WP_231007425.1">
    <property type="nucleotide sequence ID" value="NZ_JAJNEC010000006.1"/>
</dbReference>
<evidence type="ECO:0000313" key="2">
    <source>
        <dbReference type="Proteomes" id="UP001199816"/>
    </source>
</evidence>
<sequence>MTQPIKNMAGLVAGLFILSSTWGQETRAFNQNASRSNYTRMAVVDENAPQAAAAQNNNTVRSNRGELAVVLADLDGDGIYETDISSRLAGRVFAEGNTVVVLDRKTVAIKVSALKTRHDTVKNSIGNIR</sequence>
<protein>
    <submittedName>
        <fullName evidence="1">Uncharacterized protein</fullName>
    </submittedName>
</protein>
<dbReference type="EMBL" id="JAJNEC010000006">
    <property type="protein sequence ID" value="MCD2425024.1"/>
    <property type="molecule type" value="Genomic_DNA"/>
</dbReference>